<keyword evidence="2" id="KW-0186">Copper</keyword>
<evidence type="ECO:0000313" key="5">
    <source>
        <dbReference type="EMBL" id="MBR7831653.1"/>
    </source>
</evidence>
<dbReference type="SUPFAM" id="SSF52833">
    <property type="entry name" value="Thioredoxin-like"/>
    <property type="match status" value="1"/>
</dbReference>
<dbReference type="PROSITE" id="PS51257">
    <property type="entry name" value="PROKAR_LIPOPROTEIN"/>
    <property type="match status" value="1"/>
</dbReference>
<dbReference type="GO" id="GO:0046872">
    <property type="term" value="F:metal ion binding"/>
    <property type="evidence" value="ECO:0007669"/>
    <property type="project" value="UniProtKB-KW"/>
</dbReference>
<evidence type="ECO:0000256" key="4">
    <source>
        <dbReference type="SAM" id="SignalP"/>
    </source>
</evidence>
<dbReference type="PANTHER" id="PTHR12151:SF25">
    <property type="entry name" value="LINALOOL DEHYDRATASE_ISOMERASE DOMAIN-CONTAINING PROTEIN"/>
    <property type="match status" value="1"/>
</dbReference>
<feature type="disulfide bond" description="Redox-active" evidence="3">
    <location>
        <begin position="92"/>
        <end position="96"/>
    </location>
</feature>
<dbReference type="PANTHER" id="PTHR12151">
    <property type="entry name" value="ELECTRON TRANSPORT PROTIN SCO1/SENC FAMILY MEMBER"/>
    <property type="match status" value="1"/>
</dbReference>
<comment type="similarity">
    <text evidence="1">Belongs to the SCO1/2 family.</text>
</comment>
<evidence type="ECO:0000256" key="3">
    <source>
        <dbReference type="PIRSR" id="PIRSR603782-2"/>
    </source>
</evidence>
<name>A0A941EIX3_9ACTN</name>
<dbReference type="Gene3D" id="3.40.30.10">
    <property type="entry name" value="Glutaredoxin"/>
    <property type="match status" value="1"/>
</dbReference>
<evidence type="ECO:0000256" key="1">
    <source>
        <dbReference type="ARBA" id="ARBA00010996"/>
    </source>
</evidence>
<keyword evidence="4" id="KW-0732">Signal</keyword>
<dbReference type="CDD" id="cd02968">
    <property type="entry name" value="SCO"/>
    <property type="match status" value="1"/>
</dbReference>
<feature type="binding site" evidence="2">
    <location>
        <position position="96"/>
    </location>
    <ligand>
        <name>Cu cation</name>
        <dbReference type="ChEBI" id="CHEBI:23378"/>
    </ligand>
</feature>
<proteinExistence type="inferred from homology"/>
<dbReference type="EMBL" id="JAGSOG010000001">
    <property type="protein sequence ID" value="MBR7831653.1"/>
    <property type="molecule type" value="Genomic_DNA"/>
</dbReference>
<reference evidence="5" key="1">
    <citation type="submission" date="2021-04" db="EMBL/GenBank/DDBJ databases">
        <title>Genome based classification of Actinospica acidithermotolerans sp. nov., an actinobacterium isolated from an Indonesian hot spring.</title>
        <authorList>
            <person name="Kusuma A.B."/>
            <person name="Putra K.E."/>
            <person name="Nafisah S."/>
            <person name="Loh J."/>
            <person name="Nouioui I."/>
            <person name="Goodfellow M."/>
        </authorList>
    </citation>
    <scope>NUCLEOTIDE SEQUENCE</scope>
    <source>
        <strain evidence="5">CSCA 57</strain>
    </source>
</reference>
<dbReference type="InterPro" id="IPR003782">
    <property type="entry name" value="SCO1/SenC"/>
</dbReference>
<feature type="binding site" evidence="2">
    <location>
        <position position="182"/>
    </location>
    <ligand>
        <name>Cu cation</name>
        <dbReference type="ChEBI" id="CHEBI:23378"/>
    </ligand>
</feature>
<feature type="binding site" evidence="2">
    <location>
        <position position="92"/>
    </location>
    <ligand>
        <name>Cu cation</name>
        <dbReference type="ChEBI" id="CHEBI:23378"/>
    </ligand>
</feature>
<dbReference type="AlphaFoldDB" id="A0A941EIX3"/>
<keyword evidence="2" id="KW-0479">Metal-binding</keyword>
<comment type="caution">
    <text evidence="5">The sequence shown here is derived from an EMBL/GenBank/DDBJ whole genome shotgun (WGS) entry which is preliminary data.</text>
</comment>
<accession>A0A941EIX3</accession>
<dbReference type="InterPro" id="IPR036249">
    <property type="entry name" value="Thioredoxin-like_sf"/>
</dbReference>
<dbReference type="Pfam" id="PF02630">
    <property type="entry name" value="SCO1-SenC"/>
    <property type="match status" value="1"/>
</dbReference>
<keyword evidence="3" id="KW-1015">Disulfide bond</keyword>
<protein>
    <submittedName>
        <fullName evidence="5">SCO family protein</fullName>
    </submittedName>
</protein>
<gene>
    <name evidence="5" type="ORF">KDL01_00175</name>
</gene>
<evidence type="ECO:0000256" key="2">
    <source>
        <dbReference type="PIRSR" id="PIRSR603782-1"/>
    </source>
</evidence>
<feature type="chain" id="PRO_5037750219" evidence="4">
    <location>
        <begin position="21"/>
        <end position="223"/>
    </location>
</feature>
<evidence type="ECO:0000313" key="6">
    <source>
        <dbReference type="Proteomes" id="UP000675781"/>
    </source>
</evidence>
<keyword evidence="6" id="KW-1185">Reference proteome</keyword>
<dbReference type="Proteomes" id="UP000675781">
    <property type="component" value="Unassembled WGS sequence"/>
</dbReference>
<dbReference type="RefSeq" id="WP_212526185.1">
    <property type="nucleotide sequence ID" value="NZ_JAGSOG010000001.1"/>
</dbReference>
<organism evidence="5 6">
    <name type="scientific">Actinospica durhamensis</name>
    <dbReference type="NCBI Taxonomy" id="1508375"/>
    <lineage>
        <taxon>Bacteria</taxon>
        <taxon>Bacillati</taxon>
        <taxon>Actinomycetota</taxon>
        <taxon>Actinomycetes</taxon>
        <taxon>Catenulisporales</taxon>
        <taxon>Actinospicaceae</taxon>
        <taxon>Actinospica</taxon>
    </lineage>
</organism>
<sequence>MKLLRNGRIAALAAFGGALAAGLAGCSSSGSTQSPTAQITQIGPTSAYYGPVLTKPYGLPSGTFSATSGGTESIKAPAKGDLTLVFYGFTHCDDDCPTTMADISAAWRGLPKAEQSRITVDVVTTDPWRDTVPVLSAWLARFDLPSSTGLTASWDVIHDSGTAVGVDVEKPTVMSGDYQVTHGLQVLGYTSDGKAHIEWLVEDITVPQLRADFARILSGAPIE</sequence>
<feature type="signal peptide" evidence="4">
    <location>
        <begin position="1"/>
        <end position="20"/>
    </location>
</feature>